<accession>Q475W4</accession>
<evidence type="ECO:0000313" key="2">
    <source>
        <dbReference type="EMBL" id="AAZ59819.1"/>
    </source>
</evidence>
<dbReference type="HOGENOM" id="CLU_136025_0_0_4"/>
<sequence>MCPHFLPSGDPVRVYNSRLCIVVRGRADGARTVPIQVFREINIMPIYAYRCDACGHGRDVLQKMSDAPLTDCPSCGTAGTFKKQLTAAGFQLKGSGWYVTDFRGGSGGSGGTSAAATSGATGDAAAAPAAASTESSASTTASAAPAAGGCGSACACH</sequence>
<dbReference type="NCBIfam" id="TIGR02605">
    <property type="entry name" value="CxxC_CxxC_SSSS"/>
    <property type="match status" value="1"/>
</dbReference>
<dbReference type="SMART" id="SM00834">
    <property type="entry name" value="CxxC_CXXC_SSSS"/>
    <property type="match status" value="1"/>
</dbReference>
<dbReference type="eggNOG" id="COG2331">
    <property type="taxonomic scope" value="Bacteria"/>
</dbReference>
<evidence type="ECO:0000259" key="1">
    <source>
        <dbReference type="SMART" id="SM00834"/>
    </source>
</evidence>
<dbReference type="EMBL" id="CP000090">
    <property type="protein sequence ID" value="AAZ59819.1"/>
    <property type="molecule type" value="Genomic_DNA"/>
</dbReference>
<dbReference type="Pfam" id="PF09723">
    <property type="entry name" value="Zn_ribbon_8"/>
    <property type="match status" value="1"/>
</dbReference>
<dbReference type="PANTHER" id="PTHR34404:SF2">
    <property type="entry name" value="CONSERVED SERINE RICH PROTEIN"/>
    <property type="match status" value="1"/>
</dbReference>
<reference evidence="2" key="1">
    <citation type="submission" date="2005-08" db="EMBL/GenBank/DDBJ databases">
        <title>Complete sequence of Chromosome1 of Ralstonia eutropha JMP134.</title>
        <authorList>
            <person name="Copeland A."/>
            <person name="Lucas S."/>
            <person name="Lapidus A."/>
            <person name="Barry K."/>
            <person name="Detter J.C."/>
            <person name="Glavina T."/>
            <person name="Hammon N."/>
            <person name="Israni S."/>
            <person name="Pitluck S."/>
            <person name="Goltsman E."/>
            <person name="Martinez M."/>
            <person name="Schmutz J."/>
            <person name="Larimer F."/>
            <person name="Land M."/>
            <person name="Lykidis A."/>
            <person name="Richardson P."/>
        </authorList>
    </citation>
    <scope>NUCLEOTIDE SEQUENCE</scope>
    <source>
        <strain evidence="2">JMP134</strain>
    </source>
</reference>
<feature type="domain" description="Putative regulatory protein FmdB zinc ribbon" evidence="1">
    <location>
        <begin position="44"/>
        <end position="86"/>
    </location>
</feature>
<dbReference type="KEGG" id="reu:Reut_A0437"/>
<organism evidence="2">
    <name type="scientific">Cupriavidus pinatubonensis (strain JMP 134 / LMG 1197)</name>
    <name type="common">Cupriavidus necator (strain JMP 134)</name>
    <dbReference type="NCBI Taxonomy" id="264198"/>
    <lineage>
        <taxon>Bacteria</taxon>
        <taxon>Pseudomonadati</taxon>
        <taxon>Pseudomonadota</taxon>
        <taxon>Betaproteobacteria</taxon>
        <taxon>Burkholderiales</taxon>
        <taxon>Burkholderiaceae</taxon>
        <taxon>Cupriavidus</taxon>
    </lineage>
</organism>
<dbReference type="InterPro" id="IPR013429">
    <property type="entry name" value="Regulatory_FmdB_Zinc_ribbon"/>
</dbReference>
<proteinExistence type="predicted"/>
<name>Q475W4_CUPPJ</name>
<protein>
    <recommendedName>
        <fullName evidence="1">Putative regulatory protein FmdB zinc ribbon domain-containing protein</fullName>
    </recommendedName>
</protein>
<dbReference type="PANTHER" id="PTHR34404">
    <property type="entry name" value="REGULATORY PROTEIN, FMDB FAMILY"/>
    <property type="match status" value="1"/>
</dbReference>
<gene>
    <name evidence="2" type="ordered locus">Reut_A0437</name>
</gene>
<dbReference type="STRING" id="264198.Reut_A0437"/>
<dbReference type="AlphaFoldDB" id="Q475W4"/>